<organism evidence="2 3">
    <name type="scientific">Trichodelitschia bisporula</name>
    <dbReference type="NCBI Taxonomy" id="703511"/>
    <lineage>
        <taxon>Eukaryota</taxon>
        <taxon>Fungi</taxon>
        <taxon>Dikarya</taxon>
        <taxon>Ascomycota</taxon>
        <taxon>Pezizomycotina</taxon>
        <taxon>Dothideomycetes</taxon>
        <taxon>Dothideomycetes incertae sedis</taxon>
        <taxon>Phaeotrichales</taxon>
        <taxon>Phaeotrichaceae</taxon>
        <taxon>Trichodelitschia</taxon>
    </lineage>
</organism>
<evidence type="ECO:0000256" key="1">
    <source>
        <dbReference type="SAM" id="MobiDB-lite"/>
    </source>
</evidence>
<reference evidence="2" key="1">
    <citation type="journal article" date="2020" name="Stud. Mycol.">
        <title>101 Dothideomycetes genomes: a test case for predicting lifestyles and emergence of pathogens.</title>
        <authorList>
            <person name="Haridas S."/>
            <person name="Albert R."/>
            <person name="Binder M."/>
            <person name="Bloem J."/>
            <person name="Labutti K."/>
            <person name="Salamov A."/>
            <person name="Andreopoulos B."/>
            <person name="Baker S."/>
            <person name="Barry K."/>
            <person name="Bills G."/>
            <person name="Bluhm B."/>
            <person name="Cannon C."/>
            <person name="Castanera R."/>
            <person name="Culley D."/>
            <person name="Daum C."/>
            <person name="Ezra D."/>
            <person name="Gonzalez J."/>
            <person name="Henrissat B."/>
            <person name="Kuo A."/>
            <person name="Liang C."/>
            <person name="Lipzen A."/>
            <person name="Lutzoni F."/>
            <person name="Magnuson J."/>
            <person name="Mondo S."/>
            <person name="Nolan M."/>
            <person name="Ohm R."/>
            <person name="Pangilinan J."/>
            <person name="Park H.-J."/>
            <person name="Ramirez L."/>
            <person name="Alfaro M."/>
            <person name="Sun H."/>
            <person name="Tritt A."/>
            <person name="Yoshinaga Y."/>
            <person name="Zwiers L.-H."/>
            <person name="Turgeon B."/>
            <person name="Goodwin S."/>
            <person name="Spatafora J."/>
            <person name="Crous P."/>
            <person name="Grigoriev I."/>
        </authorList>
    </citation>
    <scope>NUCLEOTIDE SEQUENCE</scope>
    <source>
        <strain evidence="2">CBS 262.69</strain>
    </source>
</reference>
<dbReference type="InterPro" id="IPR003428">
    <property type="entry name" value="MAM33"/>
</dbReference>
<dbReference type="InterPro" id="IPR036561">
    <property type="entry name" value="MAM33_sf"/>
</dbReference>
<accession>A0A6G1HVH2</accession>
<proteinExistence type="predicted"/>
<dbReference type="Gene3D" id="3.10.280.10">
    <property type="entry name" value="Mitochondrial glycoprotein"/>
    <property type="match status" value="1"/>
</dbReference>
<feature type="region of interest" description="Disordered" evidence="1">
    <location>
        <begin position="104"/>
        <end position="136"/>
    </location>
</feature>
<sequence length="269" mass="30298">MARLNAFSTFSSRQQGNEELVAKLESEYSLEKDMRADESYNDSIQEFLKISGYEIHDTPGQEDVVLTRKYNDENISITFSISDLANGEMENEGLDDDAALYDEEESAQSGAANTKGAVGQSRTSDGNIKVAPEDSVSPADRAELGEDMEDNVPAWPSRLNVKVTRDGKKGATLIEAVAQDGQIIIDNVYFFPEADHAEPQTSDQNWKRRGVYAGPPFGNLDEELQVLLERYLEERGINTQMALFVPDYIDNKEQKEYLRWLNNLKTFFE</sequence>
<dbReference type="SUPFAM" id="SSF54529">
    <property type="entry name" value="Mitochondrial glycoprotein MAM33-like"/>
    <property type="match status" value="1"/>
</dbReference>
<dbReference type="PANTHER" id="PTHR10826:SF1">
    <property type="entry name" value="COMPLEMENT COMPONENT 1 Q SUBCOMPONENT-BINDING PROTEIN, MITOCHONDRIAL"/>
    <property type="match status" value="1"/>
</dbReference>
<gene>
    <name evidence="2" type="ORF">EJ06DRAFT_556939</name>
</gene>
<dbReference type="GO" id="GO:0042256">
    <property type="term" value="P:cytosolic ribosome assembly"/>
    <property type="evidence" value="ECO:0007669"/>
    <property type="project" value="TreeGrafter"/>
</dbReference>
<dbReference type="EMBL" id="ML996696">
    <property type="protein sequence ID" value="KAF2399837.1"/>
    <property type="molecule type" value="Genomic_DNA"/>
</dbReference>
<protein>
    <submittedName>
        <fullName evidence="2">Mitochondrial glyco protein</fullName>
    </submittedName>
</protein>
<dbReference type="Pfam" id="PF02330">
    <property type="entry name" value="MAM33"/>
    <property type="match status" value="1"/>
</dbReference>
<keyword evidence="3" id="KW-1185">Reference proteome</keyword>
<dbReference type="OrthoDB" id="278212at2759"/>
<dbReference type="GO" id="GO:0005759">
    <property type="term" value="C:mitochondrial matrix"/>
    <property type="evidence" value="ECO:0007669"/>
    <property type="project" value="InterPro"/>
</dbReference>
<dbReference type="Proteomes" id="UP000799640">
    <property type="component" value="Unassembled WGS sequence"/>
</dbReference>
<dbReference type="PANTHER" id="PTHR10826">
    <property type="entry name" value="COMPLEMENT COMPONENT 1"/>
    <property type="match status" value="1"/>
</dbReference>
<evidence type="ECO:0000313" key="3">
    <source>
        <dbReference type="Proteomes" id="UP000799640"/>
    </source>
</evidence>
<name>A0A6G1HVH2_9PEZI</name>
<dbReference type="AlphaFoldDB" id="A0A6G1HVH2"/>
<evidence type="ECO:0000313" key="2">
    <source>
        <dbReference type="EMBL" id="KAF2399837.1"/>
    </source>
</evidence>